<evidence type="ECO:0000313" key="3">
    <source>
        <dbReference type="Proteomes" id="UP001153069"/>
    </source>
</evidence>
<feature type="region of interest" description="Disordered" evidence="1">
    <location>
        <begin position="1"/>
        <end position="209"/>
    </location>
</feature>
<evidence type="ECO:0000256" key="1">
    <source>
        <dbReference type="SAM" id="MobiDB-lite"/>
    </source>
</evidence>
<feature type="compositionally biased region" description="Low complexity" evidence="1">
    <location>
        <begin position="118"/>
        <end position="129"/>
    </location>
</feature>
<name>A0A9N8H4Y3_9STRA</name>
<feature type="compositionally biased region" description="Low complexity" evidence="1">
    <location>
        <begin position="136"/>
        <end position="151"/>
    </location>
</feature>
<keyword evidence="3" id="KW-1185">Reference proteome</keyword>
<reference evidence="2" key="1">
    <citation type="submission" date="2020-06" db="EMBL/GenBank/DDBJ databases">
        <authorList>
            <consortium name="Plant Systems Biology data submission"/>
        </authorList>
    </citation>
    <scope>NUCLEOTIDE SEQUENCE</scope>
    <source>
        <strain evidence="2">D6</strain>
    </source>
</reference>
<evidence type="ECO:0000313" key="2">
    <source>
        <dbReference type="EMBL" id="CAB9500007.1"/>
    </source>
</evidence>
<feature type="region of interest" description="Disordered" evidence="1">
    <location>
        <begin position="353"/>
        <end position="374"/>
    </location>
</feature>
<feature type="compositionally biased region" description="Basic and acidic residues" evidence="1">
    <location>
        <begin position="190"/>
        <end position="209"/>
    </location>
</feature>
<feature type="compositionally biased region" description="Low complexity" evidence="1">
    <location>
        <begin position="78"/>
        <end position="111"/>
    </location>
</feature>
<dbReference type="Proteomes" id="UP001153069">
    <property type="component" value="Unassembled WGS sequence"/>
</dbReference>
<accession>A0A9N8H4Y3</accession>
<comment type="caution">
    <text evidence="2">The sequence shown here is derived from an EMBL/GenBank/DDBJ whole genome shotgun (WGS) entry which is preliminary data.</text>
</comment>
<sequence>MPGKDVNAMKARSLSPVPAPAAEGQPPPQQPAASARADKFAAAQARMQQQQQQGEQPTSVAQPAPVVPAAQPRRDKFAAQAARQQQAAAAATPAAASATPPAPSTAASVAQPRRDKFAAQAARQQAAAAPRRDKFAAQAAAQQQAASAPPAARRDKFAAQASRNSKFAAMAQNPTAEDSSAGAVTTAELSIRHPSQDTQIQERRRRLEQERQAVWNDLAKAEGCIGRLLQEVAGHGLFDPAALQLSQKQWKMKRKAAKKQKRMEKAQRKEQKREERRLQRKQQMEDGSDDEEEEEEESEESSEDEEDDDDDDDSDVDSDEAGLLNTPPPHERYTKILQELHSLCAPHSHWIQSYKPLSSGSSTSGKKKSSTPKISMYQARVEMRLAQEKRNICQEWLRLEKIEMDKFQQQLEEKATTLVKQEEDTDANESKKRKLDQVETSS</sequence>
<organism evidence="2 3">
    <name type="scientific">Seminavis robusta</name>
    <dbReference type="NCBI Taxonomy" id="568900"/>
    <lineage>
        <taxon>Eukaryota</taxon>
        <taxon>Sar</taxon>
        <taxon>Stramenopiles</taxon>
        <taxon>Ochrophyta</taxon>
        <taxon>Bacillariophyta</taxon>
        <taxon>Bacillariophyceae</taxon>
        <taxon>Bacillariophycidae</taxon>
        <taxon>Naviculales</taxon>
        <taxon>Naviculaceae</taxon>
        <taxon>Seminavis</taxon>
    </lineage>
</organism>
<dbReference type="EMBL" id="CAICTM010000072">
    <property type="protein sequence ID" value="CAB9500007.1"/>
    <property type="molecule type" value="Genomic_DNA"/>
</dbReference>
<gene>
    <name evidence="2" type="ORF">SEMRO_73_G040500.1</name>
</gene>
<feature type="compositionally biased region" description="Basic and acidic residues" evidence="1">
    <location>
        <begin position="263"/>
        <end position="277"/>
    </location>
</feature>
<feature type="compositionally biased region" description="Low complexity" evidence="1">
    <location>
        <begin position="60"/>
        <end position="71"/>
    </location>
</feature>
<protein>
    <submittedName>
        <fullName evidence="2">Uncharacterized protein</fullName>
    </submittedName>
</protein>
<feature type="compositionally biased region" description="Basic residues" evidence="1">
    <location>
        <begin position="250"/>
        <end position="262"/>
    </location>
</feature>
<dbReference type="AlphaFoldDB" id="A0A9N8H4Y3"/>
<proteinExistence type="predicted"/>
<feature type="compositionally biased region" description="Low complexity" evidence="1">
    <location>
        <begin position="31"/>
        <end position="53"/>
    </location>
</feature>
<feature type="region of interest" description="Disordered" evidence="1">
    <location>
        <begin position="417"/>
        <end position="442"/>
    </location>
</feature>
<feature type="region of interest" description="Disordered" evidence="1">
    <location>
        <begin position="245"/>
        <end position="333"/>
    </location>
</feature>
<feature type="compositionally biased region" description="Low complexity" evidence="1">
    <location>
        <begin position="353"/>
        <end position="364"/>
    </location>
</feature>
<feature type="compositionally biased region" description="Acidic residues" evidence="1">
    <location>
        <begin position="286"/>
        <end position="320"/>
    </location>
</feature>